<dbReference type="GO" id="GO:0005886">
    <property type="term" value="C:plasma membrane"/>
    <property type="evidence" value="ECO:0007669"/>
    <property type="project" value="UniProtKB-SubCell"/>
</dbReference>
<evidence type="ECO:0000256" key="2">
    <source>
        <dbReference type="ARBA" id="ARBA00009142"/>
    </source>
</evidence>
<reference evidence="7" key="2">
    <citation type="submission" date="2021-04" db="EMBL/GenBank/DDBJ databases">
        <authorList>
            <person name="Gilroy R."/>
        </authorList>
    </citation>
    <scope>NUCLEOTIDE SEQUENCE</scope>
    <source>
        <strain evidence="7">ChiSxjej3B15-24422</strain>
    </source>
</reference>
<name>A0A9D1YSB7_9FIRM</name>
<protein>
    <recommendedName>
        <fullName evidence="6">Probable membrane transporter protein</fullName>
    </recommendedName>
</protein>
<proteinExistence type="inferred from homology"/>
<dbReference type="Pfam" id="PF01925">
    <property type="entry name" value="TauE"/>
    <property type="match status" value="1"/>
</dbReference>
<feature type="transmembrane region" description="Helical" evidence="6">
    <location>
        <begin position="138"/>
        <end position="171"/>
    </location>
</feature>
<accession>A0A9D1YSB7</accession>
<gene>
    <name evidence="7" type="ORF">H9831_12555</name>
</gene>
<evidence type="ECO:0000313" key="8">
    <source>
        <dbReference type="Proteomes" id="UP000824007"/>
    </source>
</evidence>
<evidence type="ECO:0000256" key="5">
    <source>
        <dbReference type="ARBA" id="ARBA00023136"/>
    </source>
</evidence>
<keyword evidence="3 6" id="KW-0812">Transmembrane</keyword>
<evidence type="ECO:0000256" key="3">
    <source>
        <dbReference type="ARBA" id="ARBA00022692"/>
    </source>
</evidence>
<dbReference type="PANTHER" id="PTHR43701:SF2">
    <property type="entry name" value="MEMBRANE TRANSPORTER PROTEIN YJNA-RELATED"/>
    <property type="match status" value="1"/>
</dbReference>
<sequence>MLEMFLVCLTAGLAAGIGTGFAGLSAATVIAPMLIAFLGYPWYESVGIGLASDVLASALAAWIYKKHGNIDLKNGSFMLASVLAMTVAGSYFSQYMPDLEMGYFSIFASFLMGLRFILKPVTGRTSFFTKSTGKRKTVIAVICGICIGFYCGFMGLGGGMMMLFILTFVLGYDLKTAVGTSVFVMTFTALTGAASHFYFGDITGMTPALFLCTLFTLLGSVATSALSNRMKPENTNRATGVVLVILGIAMIFEKIGA</sequence>
<feature type="transmembrane region" description="Helical" evidence="6">
    <location>
        <begin position="208"/>
        <end position="226"/>
    </location>
</feature>
<keyword evidence="4 6" id="KW-1133">Transmembrane helix</keyword>
<dbReference type="InterPro" id="IPR051598">
    <property type="entry name" value="TSUP/Inactive_protease-like"/>
</dbReference>
<feature type="transmembrane region" description="Helical" evidence="6">
    <location>
        <begin position="177"/>
        <end position="199"/>
    </location>
</feature>
<evidence type="ECO:0000256" key="6">
    <source>
        <dbReference type="RuleBase" id="RU363041"/>
    </source>
</evidence>
<evidence type="ECO:0000313" key="7">
    <source>
        <dbReference type="EMBL" id="HIY61488.1"/>
    </source>
</evidence>
<reference evidence="7" key="1">
    <citation type="journal article" date="2021" name="PeerJ">
        <title>Extensive microbial diversity within the chicken gut microbiome revealed by metagenomics and culture.</title>
        <authorList>
            <person name="Gilroy R."/>
            <person name="Ravi A."/>
            <person name="Getino M."/>
            <person name="Pursley I."/>
            <person name="Horton D.L."/>
            <person name="Alikhan N.F."/>
            <person name="Baker D."/>
            <person name="Gharbi K."/>
            <person name="Hall N."/>
            <person name="Watson M."/>
            <person name="Adriaenssens E.M."/>
            <person name="Foster-Nyarko E."/>
            <person name="Jarju S."/>
            <person name="Secka A."/>
            <person name="Antonio M."/>
            <person name="Oren A."/>
            <person name="Chaudhuri R.R."/>
            <person name="La Ragione R."/>
            <person name="Hildebrand F."/>
            <person name="Pallen M.J."/>
        </authorList>
    </citation>
    <scope>NUCLEOTIDE SEQUENCE</scope>
    <source>
        <strain evidence="7">ChiSxjej3B15-24422</strain>
    </source>
</reference>
<comment type="similarity">
    <text evidence="2 6">Belongs to the 4-toluene sulfonate uptake permease (TSUP) (TC 2.A.102) family.</text>
</comment>
<evidence type="ECO:0000256" key="4">
    <source>
        <dbReference type="ARBA" id="ARBA00022989"/>
    </source>
</evidence>
<comment type="subcellular location">
    <subcellularLocation>
        <location evidence="6">Cell membrane</location>
        <topology evidence="6">Multi-pass membrane protein</topology>
    </subcellularLocation>
    <subcellularLocation>
        <location evidence="1">Membrane</location>
        <topology evidence="1">Multi-pass membrane protein</topology>
    </subcellularLocation>
</comment>
<keyword evidence="5 6" id="KW-0472">Membrane</keyword>
<feature type="transmembrane region" description="Helical" evidence="6">
    <location>
        <begin position="238"/>
        <end position="256"/>
    </location>
</feature>
<evidence type="ECO:0000256" key="1">
    <source>
        <dbReference type="ARBA" id="ARBA00004141"/>
    </source>
</evidence>
<dbReference type="AlphaFoldDB" id="A0A9D1YSB7"/>
<dbReference type="EMBL" id="DXDD01000156">
    <property type="protein sequence ID" value="HIY61488.1"/>
    <property type="molecule type" value="Genomic_DNA"/>
</dbReference>
<dbReference type="Proteomes" id="UP000824007">
    <property type="component" value="Unassembled WGS sequence"/>
</dbReference>
<keyword evidence="6" id="KW-1003">Cell membrane</keyword>
<feature type="transmembrane region" description="Helical" evidence="6">
    <location>
        <begin position="42"/>
        <end position="64"/>
    </location>
</feature>
<comment type="caution">
    <text evidence="7">The sequence shown here is derived from an EMBL/GenBank/DDBJ whole genome shotgun (WGS) entry which is preliminary data.</text>
</comment>
<dbReference type="InterPro" id="IPR002781">
    <property type="entry name" value="TM_pro_TauE-like"/>
</dbReference>
<feature type="transmembrane region" description="Helical" evidence="6">
    <location>
        <begin position="76"/>
        <end position="95"/>
    </location>
</feature>
<organism evidence="7 8">
    <name type="scientific">Candidatus Eisenbergiella pullistercoris</name>
    <dbReference type="NCBI Taxonomy" id="2838555"/>
    <lineage>
        <taxon>Bacteria</taxon>
        <taxon>Bacillati</taxon>
        <taxon>Bacillota</taxon>
        <taxon>Clostridia</taxon>
        <taxon>Lachnospirales</taxon>
        <taxon>Lachnospiraceae</taxon>
        <taxon>Eisenbergiella</taxon>
    </lineage>
</organism>
<dbReference type="PANTHER" id="PTHR43701">
    <property type="entry name" value="MEMBRANE TRANSPORTER PROTEIN MJ0441-RELATED"/>
    <property type="match status" value="1"/>
</dbReference>
<feature type="transmembrane region" description="Helical" evidence="6">
    <location>
        <begin position="101"/>
        <end position="118"/>
    </location>
</feature>